<reference evidence="1 3" key="1">
    <citation type="journal article" date="2008" name="Science">
        <title>The Physcomitrella genome reveals evolutionary insights into the conquest of land by plants.</title>
        <authorList>
            <person name="Rensing S."/>
            <person name="Lang D."/>
            <person name="Zimmer A."/>
            <person name="Terry A."/>
            <person name="Salamov A."/>
            <person name="Shapiro H."/>
            <person name="Nishiyama T."/>
            <person name="Perroud P.-F."/>
            <person name="Lindquist E."/>
            <person name="Kamisugi Y."/>
            <person name="Tanahashi T."/>
            <person name="Sakakibara K."/>
            <person name="Fujita T."/>
            <person name="Oishi K."/>
            <person name="Shin-I T."/>
            <person name="Kuroki Y."/>
            <person name="Toyoda A."/>
            <person name="Suzuki Y."/>
            <person name="Hashimoto A."/>
            <person name="Yamaguchi K."/>
            <person name="Sugano A."/>
            <person name="Kohara Y."/>
            <person name="Fujiyama A."/>
            <person name="Anterola A."/>
            <person name="Aoki S."/>
            <person name="Ashton N."/>
            <person name="Barbazuk W.B."/>
            <person name="Barker E."/>
            <person name="Bennetzen J."/>
            <person name="Bezanilla M."/>
            <person name="Blankenship R."/>
            <person name="Cho S.H."/>
            <person name="Dutcher S."/>
            <person name="Estelle M."/>
            <person name="Fawcett J.A."/>
            <person name="Gundlach H."/>
            <person name="Hanada K."/>
            <person name="Heyl A."/>
            <person name="Hicks K.A."/>
            <person name="Hugh J."/>
            <person name="Lohr M."/>
            <person name="Mayer K."/>
            <person name="Melkozernov A."/>
            <person name="Murata T."/>
            <person name="Nelson D."/>
            <person name="Pils B."/>
            <person name="Prigge M."/>
            <person name="Reiss B."/>
            <person name="Renner T."/>
            <person name="Rombauts S."/>
            <person name="Rushton P."/>
            <person name="Sanderfoot A."/>
            <person name="Schween G."/>
            <person name="Shiu S.-H."/>
            <person name="Stueber K."/>
            <person name="Theodoulou F.L."/>
            <person name="Tu H."/>
            <person name="Van de Peer Y."/>
            <person name="Verrier P.J."/>
            <person name="Waters E."/>
            <person name="Wood A."/>
            <person name="Yang L."/>
            <person name="Cove D."/>
            <person name="Cuming A."/>
            <person name="Hasebe M."/>
            <person name="Lucas S."/>
            <person name="Mishler D.B."/>
            <person name="Reski R."/>
            <person name="Grigoriev I."/>
            <person name="Quatrano R.S."/>
            <person name="Boore J.L."/>
        </authorList>
    </citation>
    <scope>NUCLEOTIDE SEQUENCE [LARGE SCALE GENOMIC DNA]</scope>
    <source>
        <strain evidence="2 3">cv. Gransden 2004</strain>
    </source>
</reference>
<reference evidence="1 3" key="2">
    <citation type="journal article" date="2018" name="Plant J.">
        <title>The Physcomitrella patens chromosome-scale assembly reveals moss genome structure and evolution.</title>
        <authorList>
            <person name="Lang D."/>
            <person name="Ullrich K.K."/>
            <person name="Murat F."/>
            <person name="Fuchs J."/>
            <person name="Jenkins J."/>
            <person name="Haas F.B."/>
            <person name="Piednoel M."/>
            <person name="Gundlach H."/>
            <person name="Van Bel M."/>
            <person name="Meyberg R."/>
            <person name="Vives C."/>
            <person name="Morata J."/>
            <person name="Symeonidi A."/>
            <person name="Hiss M."/>
            <person name="Muchero W."/>
            <person name="Kamisugi Y."/>
            <person name="Saleh O."/>
            <person name="Blanc G."/>
            <person name="Decker E.L."/>
            <person name="van Gessel N."/>
            <person name="Grimwood J."/>
            <person name="Hayes R.D."/>
            <person name="Graham S.W."/>
            <person name="Gunter L.E."/>
            <person name="McDaniel S.F."/>
            <person name="Hoernstein S.N.W."/>
            <person name="Larsson A."/>
            <person name="Li F.W."/>
            <person name="Perroud P.F."/>
            <person name="Phillips J."/>
            <person name="Ranjan P."/>
            <person name="Rokshar D.S."/>
            <person name="Rothfels C.J."/>
            <person name="Schneider L."/>
            <person name="Shu S."/>
            <person name="Stevenson D.W."/>
            <person name="Thummler F."/>
            <person name="Tillich M."/>
            <person name="Villarreal Aguilar J.C."/>
            <person name="Widiez T."/>
            <person name="Wong G.K."/>
            <person name="Wymore A."/>
            <person name="Zhang Y."/>
            <person name="Zimmer A.D."/>
            <person name="Quatrano R.S."/>
            <person name="Mayer K.F.X."/>
            <person name="Goodstein D."/>
            <person name="Casacuberta J.M."/>
            <person name="Vandepoele K."/>
            <person name="Reski R."/>
            <person name="Cuming A.C."/>
            <person name="Tuskan G.A."/>
            <person name="Maumus F."/>
            <person name="Salse J."/>
            <person name="Schmutz J."/>
            <person name="Rensing S.A."/>
        </authorList>
    </citation>
    <scope>NUCLEOTIDE SEQUENCE [LARGE SCALE GENOMIC DNA]</scope>
    <source>
        <strain evidence="2 3">cv. Gransden 2004</strain>
    </source>
</reference>
<reference evidence="2" key="3">
    <citation type="submission" date="2020-12" db="UniProtKB">
        <authorList>
            <consortium name="EnsemblPlants"/>
        </authorList>
    </citation>
    <scope>IDENTIFICATION</scope>
</reference>
<dbReference type="EMBL" id="ABEU02000015">
    <property type="protein sequence ID" value="PNR39566.1"/>
    <property type="molecule type" value="Genomic_DNA"/>
</dbReference>
<dbReference type="InParanoid" id="A0A2K1JDG4"/>
<gene>
    <name evidence="1" type="ORF">PHYPA_019845</name>
</gene>
<evidence type="ECO:0000313" key="2">
    <source>
        <dbReference type="EnsemblPlants" id="PAC:32927748.CDS.1"/>
    </source>
</evidence>
<evidence type="ECO:0000313" key="1">
    <source>
        <dbReference type="EMBL" id="PNR39566.1"/>
    </source>
</evidence>
<sequence>MFNAKSWGEGAIYFNIRGGILKEETSHGDELLWKTESGHSLEKEWSPNHIIGLIEIQLQKYESLFGVCSPIDVSMCKQYIVKNKTRRQEC</sequence>
<keyword evidence="3" id="KW-1185">Reference proteome</keyword>
<evidence type="ECO:0000313" key="3">
    <source>
        <dbReference type="Proteomes" id="UP000006727"/>
    </source>
</evidence>
<dbReference type="Proteomes" id="UP000006727">
    <property type="component" value="Chromosome 15"/>
</dbReference>
<dbReference type="Gramene" id="Pp3c15_17049V3.1">
    <property type="protein sequence ID" value="PAC:32927748.CDS.1"/>
    <property type="gene ID" value="Pp3c15_17049"/>
</dbReference>
<name>A0A2K1JDG4_PHYPA</name>
<proteinExistence type="predicted"/>
<dbReference type="AlphaFoldDB" id="A0A2K1JDG4"/>
<protein>
    <submittedName>
        <fullName evidence="1 2">Uncharacterized protein</fullName>
    </submittedName>
</protein>
<dbReference type="EnsemblPlants" id="Pp3c15_17049V3.1">
    <property type="protein sequence ID" value="PAC:32927748.CDS.1"/>
    <property type="gene ID" value="Pp3c15_17049"/>
</dbReference>
<organism evidence="1">
    <name type="scientific">Physcomitrium patens</name>
    <name type="common">Spreading-leaved earth moss</name>
    <name type="synonym">Physcomitrella patens</name>
    <dbReference type="NCBI Taxonomy" id="3218"/>
    <lineage>
        <taxon>Eukaryota</taxon>
        <taxon>Viridiplantae</taxon>
        <taxon>Streptophyta</taxon>
        <taxon>Embryophyta</taxon>
        <taxon>Bryophyta</taxon>
        <taxon>Bryophytina</taxon>
        <taxon>Bryopsida</taxon>
        <taxon>Funariidae</taxon>
        <taxon>Funariales</taxon>
        <taxon>Funariaceae</taxon>
        <taxon>Physcomitrium</taxon>
    </lineage>
</organism>
<accession>A0A2K1JDG4</accession>